<protein>
    <submittedName>
        <fullName evidence="1">Uncharacterized protein</fullName>
    </submittedName>
</protein>
<proteinExistence type="predicted"/>
<dbReference type="EMBL" id="JAYMYQ010000001">
    <property type="protein sequence ID" value="KAK7359217.1"/>
    <property type="molecule type" value="Genomic_DNA"/>
</dbReference>
<gene>
    <name evidence="1" type="ORF">VNO77_01168</name>
</gene>
<name>A0AAN9MRE6_CANGL</name>
<keyword evidence="2" id="KW-1185">Reference proteome</keyword>
<evidence type="ECO:0000313" key="1">
    <source>
        <dbReference type="EMBL" id="KAK7359217.1"/>
    </source>
</evidence>
<dbReference type="Proteomes" id="UP001367508">
    <property type="component" value="Unassembled WGS sequence"/>
</dbReference>
<reference evidence="1 2" key="1">
    <citation type="submission" date="2024-01" db="EMBL/GenBank/DDBJ databases">
        <title>The genomes of 5 underutilized Papilionoideae crops provide insights into root nodulation and disease resistanc.</title>
        <authorList>
            <person name="Jiang F."/>
        </authorList>
    </citation>
    <scope>NUCLEOTIDE SEQUENCE [LARGE SCALE GENOMIC DNA]</scope>
    <source>
        <strain evidence="1">LVBAO_FW01</strain>
        <tissue evidence="1">Leaves</tissue>
    </source>
</reference>
<accession>A0AAN9MRE6</accession>
<sequence length="129" mass="14736">MSNDHKTSSVVTVKDSCPPPKTCVISQSKVDAETRVEIVYVKVEDSQLPSKNQEGDLLVVLSPLLCGSHLNHKCMLLQMYFNLAEQGWLPQMFNFTLQWYCIKQSEQRKFHFTQTILSVMLMLKTNDGP</sequence>
<evidence type="ECO:0000313" key="2">
    <source>
        <dbReference type="Proteomes" id="UP001367508"/>
    </source>
</evidence>
<comment type="caution">
    <text evidence="1">The sequence shown here is derived from an EMBL/GenBank/DDBJ whole genome shotgun (WGS) entry which is preliminary data.</text>
</comment>
<organism evidence="1 2">
    <name type="scientific">Canavalia gladiata</name>
    <name type="common">Sword bean</name>
    <name type="synonym">Dolichos gladiatus</name>
    <dbReference type="NCBI Taxonomy" id="3824"/>
    <lineage>
        <taxon>Eukaryota</taxon>
        <taxon>Viridiplantae</taxon>
        <taxon>Streptophyta</taxon>
        <taxon>Embryophyta</taxon>
        <taxon>Tracheophyta</taxon>
        <taxon>Spermatophyta</taxon>
        <taxon>Magnoliopsida</taxon>
        <taxon>eudicotyledons</taxon>
        <taxon>Gunneridae</taxon>
        <taxon>Pentapetalae</taxon>
        <taxon>rosids</taxon>
        <taxon>fabids</taxon>
        <taxon>Fabales</taxon>
        <taxon>Fabaceae</taxon>
        <taxon>Papilionoideae</taxon>
        <taxon>50 kb inversion clade</taxon>
        <taxon>NPAAA clade</taxon>
        <taxon>indigoferoid/millettioid clade</taxon>
        <taxon>Phaseoleae</taxon>
        <taxon>Canavalia</taxon>
    </lineage>
</organism>
<dbReference type="AlphaFoldDB" id="A0AAN9MRE6"/>